<keyword evidence="6 9" id="KW-0378">Hydrolase</keyword>
<comment type="caution">
    <text evidence="9">Lacks conserved residue(s) required for the propagation of feature annotation.</text>
</comment>
<comment type="similarity">
    <text evidence="1 9 10">Belongs to the peptidase A8 family.</text>
</comment>
<gene>
    <name evidence="9 11" type="primary">lspA</name>
    <name evidence="11" type="ORF">GETHPA_07730</name>
</gene>
<evidence type="ECO:0000256" key="4">
    <source>
        <dbReference type="ARBA" id="ARBA00022692"/>
    </source>
</evidence>
<evidence type="ECO:0000313" key="11">
    <source>
        <dbReference type="EMBL" id="GLH69240.1"/>
    </source>
</evidence>
<comment type="caution">
    <text evidence="11">The sequence shown here is derived from an EMBL/GenBank/DDBJ whole genome shotgun (WGS) entry which is preliminary data.</text>
</comment>
<dbReference type="NCBIfam" id="TIGR00077">
    <property type="entry name" value="lspA"/>
    <property type="match status" value="1"/>
</dbReference>
<dbReference type="Pfam" id="PF01252">
    <property type="entry name" value="Peptidase_A8"/>
    <property type="match status" value="1"/>
</dbReference>
<feature type="active site" evidence="9">
    <location>
        <position position="118"/>
    </location>
</feature>
<keyword evidence="8 9" id="KW-0472">Membrane</keyword>
<dbReference type="PANTHER" id="PTHR33695:SF1">
    <property type="entry name" value="LIPOPROTEIN SIGNAL PEPTIDASE"/>
    <property type="match status" value="1"/>
</dbReference>
<evidence type="ECO:0000256" key="1">
    <source>
        <dbReference type="ARBA" id="ARBA00006139"/>
    </source>
</evidence>
<feature type="active site" evidence="9">
    <location>
        <position position="136"/>
    </location>
</feature>
<name>A0ABQ5Q4A7_9BACT</name>
<keyword evidence="12" id="KW-1185">Reference proteome</keyword>
<dbReference type="InterPro" id="IPR001872">
    <property type="entry name" value="Peptidase_A8"/>
</dbReference>
<keyword evidence="7 9" id="KW-1133">Transmembrane helix</keyword>
<evidence type="ECO:0000256" key="9">
    <source>
        <dbReference type="HAMAP-Rule" id="MF_00161"/>
    </source>
</evidence>
<dbReference type="PRINTS" id="PR00781">
    <property type="entry name" value="LIPOSIGPTASE"/>
</dbReference>
<evidence type="ECO:0000256" key="7">
    <source>
        <dbReference type="ARBA" id="ARBA00022989"/>
    </source>
</evidence>
<comment type="pathway">
    <text evidence="9">Protein modification; lipoprotein biosynthesis (signal peptide cleavage).</text>
</comment>
<feature type="transmembrane region" description="Helical" evidence="9">
    <location>
        <begin position="63"/>
        <end position="84"/>
    </location>
</feature>
<dbReference type="EC" id="3.4.23.36" evidence="9"/>
<evidence type="ECO:0000256" key="5">
    <source>
        <dbReference type="ARBA" id="ARBA00022750"/>
    </source>
</evidence>
<dbReference type="RefSeq" id="WP_285723122.1">
    <property type="nucleotide sequence ID" value="NZ_BSDD01000001.1"/>
</dbReference>
<comment type="catalytic activity">
    <reaction evidence="9">
        <text>Release of signal peptides from bacterial membrane prolipoproteins. Hydrolyzes -Xaa-Yaa-Zaa-|-(S,diacylglyceryl)Cys-, in which Xaa is hydrophobic (preferably Leu), and Yaa (Ala or Ser) and Zaa (Gly or Ala) have small, neutral side chains.</text>
        <dbReference type="EC" id="3.4.23.36"/>
    </reaction>
</comment>
<evidence type="ECO:0000256" key="2">
    <source>
        <dbReference type="ARBA" id="ARBA00022475"/>
    </source>
</evidence>
<dbReference type="EMBL" id="BSDD01000001">
    <property type="protein sequence ID" value="GLH69240.1"/>
    <property type="molecule type" value="Genomic_DNA"/>
</dbReference>
<keyword evidence="5 9" id="KW-0064">Aspartyl protease</keyword>
<dbReference type="HAMAP" id="MF_00161">
    <property type="entry name" value="LspA"/>
    <property type="match status" value="1"/>
</dbReference>
<evidence type="ECO:0000256" key="8">
    <source>
        <dbReference type="ARBA" id="ARBA00023136"/>
    </source>
</evidence>
<dbReference type="PANTHER" id="PTHR33695">
    <property type="entry name" value="LIPOPROTEIN SIGNAL PEPTIDASE"/>
    <property type="match status" value="1"/>
</dbReference>
<reference evidence="11 12" key="1">
    <citation type="journal article" date="2023" name="Antonie Van Leeuwenhoek">
        <title>Mesoterricola silvestris gen. nov., sp. nov., Mesoterricola sediminis sp. nov., Geothrix oryzae sp. nov., Geothrix edaphica sp. nov., Geothrix rubra sp. nov., and Geothrix limicola sp. nov., six novel members of Acidobacteriota isolated from soils.</title>
        <authorList>
            <person name="Itoh H."/>
            <person name="Sugisawa Y."/>
            <person name="Mise K."/>
            <person name="Xu Z."/>
            <person name="Kuniyasu M."/>
            <person name="Ushijima N."/>
            <person name="Kawano K."/>
            <person name="Kobayashi E."/>
            <person name="Shiratori Y."/>
            <person name="Masuda Y."/>
            <person name="Senoo K."/>
        </authorList>
    </citation>
    <scope>NUCLEOTIDE SEQUENCE [LARGE SCALE GENOMIC DNA]</scope>
    <source>
        <strain evidence="11 12">Red803</strain>
    </source>
</reference>
<evidence type="ECO:0000256" key="3">
    <source>
        <dbReference type="ARBA" id="ARBA00022670"/>
    </source>
</evidence>
<keyword evidence="2 9" id="KW-1003">Cell membrane</keyword>
<feature type="transmembrane region" description="Helical" evidence="9">
    <location>
        <begin position="128"/>
        <end position="148"/>
    </location>
</feature>
<evidence type="ECO:0000313" key="12">
    <source>
        <dbReference type="Proteomes" id="UP001165089"/>
    </source>
</evidence>
<evidence type="ECO:0000256" key="10">
    <source>
        <dbReference type="RuleBase" id="RU004181"/>
    </source>
</evidence>
<proteinExistence type="inferred from homology"/>
<protein>
    <recommendedName>
        <fullName evidence="9">Lipoprotein signal peptidase</fullName>
        <ecNumber evidence="9">3.4.23.36</ecNumber>
    </recommendedName>
    <alternativeName>
        <fullName evidence="9">Prolipoprotein signal peptidase</fullName>
    </alternativeName>
    <alternativeName>
        <fullName evidence="9">Signal peptidase II</fullName>
        <shortName evidence="9">SPase II</shortName>
    </alternativeName>
</protein>
<accession>A0ABQ5Q4A7</accession>
<keyword evidence="11" id="KW-0449">Lipoprotein</keyword>
<organism evidence="11 12">
    <name type="scientific">Geothrix rubra</name>
    <dbReference type="NCBI Taxonomy" id="2927977"/>
    <lineage>
        <taxon>Bacteria</taxon>
        <taxon>Pseudomonadati</taxon>
        <taxon>Acidobacteriota</taxon>
        <taxon>Holophagae</taxon>
        <taxon>Holophagales</taxon>
        <taxon>Holophagaceae</taxon>
        <taxon>Geothrix</taxon>
    </lineage>
</organism>
<evidence type="ECO:0000256" key="6">
    <source>
        <dbReference type="ARBA" id="ARBA00022801"/>
    </source>
</evidence>
<dbReference type="Proteomes" id="UP001165089">
    <property type="component" value="Unassembled WGS sequence"/>
</dbReference>
<keyword evidence="3 9" id="KW-0645">Protease</keyword>
<sequence>MRRLPWLLLPAGVLALDLGSKAWVLSFLREGETHRVIDGFFNLSVGFNRGAIFGSLTWLPEGIRFGLFTLAGLAALVYFGRIFLARDTRPFDRMGLGMILGGALGNGLDRWFHGHVVDFLDFVFGTWHYWTFNVADSFILVGAVLYGIGLLRHPSPTGAEAAPKP</sequence>
<comment type="subcellular location">
    <subcellularLocation>
        <location evidence="9">Cell membrane</location>
        <topology evidence="9">Multi-pass membrane protein</topology>
    </subcellularLocation>
</comment>
<comment type="function">
    <text evidence="9">This protein specifically catalyzes the removal of signal peptides from prolipoproteins.</text>
</comment>
<keyword evidence="4 9" id="KW-0812">Transmembrane</keyword>